<reference evidence="2 3" key="1">
    <citation type="submission" date="2019-02" db="EMBL/GenBank/DDBJ databases">
        <title>Sequencing the genomes of 1000 actinobacteria strains.</title>
        <authorList>
            <person name="Klenk H.-P."/>
        </authorList>
    </citation>
    <scope>NUCLEOTIDE SEQUENCE [LARGE SCALE GENOMIC DNA]</scope>
    <source>
        <strain evidence="2 3">DSM 44509</strain>
    </source>
</reference>
<feature type="compositionally biased region" description="Acidic residues" evidence="1">
    <location>
        <begin position="822"/>
        <end position="831"/>
    </location>
</feature>
<evidence type="ECO:0000313" key="3">
    <source>
        <dbReference type="Proteomes" id="UP000292507"/>
    </source>
</evidence>
<feature type="compositionally biased region" description="Pro residues" evidence="1">
    <location>
        <begin position="739"/>
        <end position="755"/>
    </location>
</feature>
<dbReference type="EMBL" id="SHKV01000001">
    <property type="protein sequence ID" value="RZU34512.1"/>
    <property type="molecule type" value="Genomic_DNA"/>
</dbReference>
<feature type="region of interest" description="Disordered" evidence="1">
    <location>
        <begin position="329"/>
        <end position="350"/>
    </location>
</feature>
<dbReference type="AlphaFoldDB" id="A0A4Q7YBB5"/>
<feature type="compositionally biased region" description="Polar residues" evidence="1">
    <location>
        <begin position="333"/>
        <end position="348"/>
    </location>
</feature>
<name>A0A4Q7YBB5_9ACTN</name>
<feature type="region of interest" description="Disordered" evidence="1">
    <location>
        <begin position="814"/>
        <end position="849"/>
    </location>
</feature>
<dbReference type="Proteomes" id="UP000292507">
    <property type="component" value="Unassembled WGS sequence"/>
</dbReference>
<sequence length="1074" mass="109397">MPLRSVEAATRDDAIAAAREQFGPHARVVGVRRVRSGGVLGFFATERYVAEVADQFGRPGLPTPSTGPAPAAPVASYDSPLASASPARAAAPARNGAAAWAAEAARSGGAPATGPRPAARPARPADDDDRLDELAGLLGAVPTPRPATAPARQPASAHQPPRSAAPARAASAYGAAPAADPVTDGGAFPRAAFPRASRPSTAPRERVHVEPAAPVEAAAVPGSPFAAALAAAEASDAPSPFTAALARMVAGDRDVRHAVEQALDEPVARPVDEAALRPVEEPASRPIEEPAPRPRQKQLVQMPDTPAPRPSLAAAIRSADTSMRSKAVHQEETTVGEQVVTPPSTSTDGPVGVPTWAAQPESVAPAASARQEEIAEALRSALAQGHSDEALAGILRKMLAGDSPQEAIAEPPAAVIAESPAPVVAASPAVEPARAAEPATTAEPVVSVAEPVVATAEPVVEPLAQPTPVVTAAPAPLIAQVAAGWDSRTSNHSLFGTSAVAPSTTDLGWGTPVPAPTPSYSPLWGEPVVEETVPVDRADAPIWADIVLRDPAPAPAGAVQVVEESVAVEPEAAEAPAAPEAEAVEVEAVEVEAVEVEVVEVEVVEAEVDEAVEAGVDEAEDVVAPAEQLATPAPSAPAAELFVAGTAPERAPEPAVAQAETVAPEPQPEADARPAAAEVARTREANETAVAEAVAELAPMLARTASDPAPMTMSLDATTVMPRVSLLPPLAGSRGRGLPPVPPSSGRPAVPPSRPAAPAAEPAETAEAGDRAEAPAVDEKAAVSEKPVAAEKPRTAAPAMRSLATVTRLPVAPLMAGPDLPEMPELDDEQPATERATAPAPGGTPRTAASTPQEVLAGLVALGLPEFLLGTGFTAAVAADGTYAALTQALAAGLPEVPQVPTGAGEVLFIVGPGVETLRAARSLAASLRLDPDRVQWATRGDLAGLAPKASRMTTIDAAIDRRQEAANASTLTIVAVDAPLRSDAYWMAQMLAIWSPVAVWAVVEATRKPEDLELWLDGLARVDALAVQDTDLSADPAAVLRRLTVPVALLDGVRATPHRWASLLCERLDSPQA</sequence>
<keyword evidence="3" id="KW-1185">Reference proteome</keyword>
<proteinExistence type="predicted"/>
<feature type="region of interest" description="Disordered" evidence="1">
    <location>
        <begin position="59"/>
        <end position="79"/>
    </location>
</feature>
<feature type="compositionally biased region" description="Low complexity" evidence="1">
    <location>
        <begin position="833"/>
        <end position="849"/>
    </location>
</feature>
<feature type="compositionally biased region" description="Low complexity" evidence="1">
    <location>
        <begin position="102"/>
        <end position="122"/>
    </location>
</feature>
<feature type="region of interest" description="Disordered" evidence="1">
    <location>
        <begin position="102"/>
        <end position="208"/>
    </location>
</feature>
<evidence type="ECO:0000313" key="2">
    <source>
        <dbReference type="EMBL" id="RZU34512.1"/>
    </source>
</evidence>
<gene>
    <name evidence="2" type="ORF">BKA19_4283</name>
</gene>
<feature type="compositionally biased region" description="Basic and acidic residues" evidence="1">
    <location>
        <begin position="276"/>
        <end position="292"/>
    </location>
</feature>
<feature type="compositionally biased region" description="Pro residues" evidence="1">
    <location>
        <begin position="61"/>
        <end position="71"/>
    </location>
</feature>
<feature type="region of interest" description="Disordered" evidence="1">
    <location>
        <begin position="661"/>
        <end position="684"/>
    </location>
</feature>
<organism evidence="2 3">
    <name type="scientific">Blastococcus saxobsidens</name>
    <dbReference type="NCBI Taxonomy" id="138336"/>
    <lineage>
        <taxon>Bacteria</taxon>
        <taxon>Bacillati</taxon>
        <taxon>Actinomycetota</taxon>
        <taxon>Actinomycetes</taxon>
        <taxon>Geodermatophilales</taxon>
        <taxon>Geodermatophilaceae</taxon>
        <taxon>Blastococcus</taxon>
    </lineage>
</organism>
<feature type="compositionally biased region" description="Low complexity" evidence="1">
    <location>
        <begin position="756"/>
        <end position="766"/>
    </location>
</feature>
<comment type="caution">
    <text evidence="2">The sequence shown here is derived from an EMBL/GenBank/DDBJ whole genome shotgun (WGS) entry which is preliminary data.</text>
</comment>
<protein>
    <submittedName>
        <fullName evidence="2">Uncharacterized protein</fullName>
    </submittedName>
</protein>
<feature type="region of interest" description="Disordered" evidence="1">
    <location>
        <begin position="727"/>
        <end position="799"/>
    </location>
</feature>
<feature type="compositionally biased region" description="Low complexity" evidence="1">
    <location>
        <begin position="134"/>
        <end position="202"/>
    </location>
</feature>
<accession>A0A4Q7YBB5</accession>
<feature type="region of interest" description="Disordered" evidence="1">
    <location>
        <begin position="276"/>
        <end position="310"/>
    </location>
</feature>
<evidence type="ECO:0000256" key="1">
    <source>
        <dbReference type="SAM" id="MobiDB-lite"/>
    </source>
</evidence>
<feature type="compositionally biased region" description="Basic and acidic residues" evidence="1">
    <location>
        <begin position="768"/>
        <end position="794"/>
    </location>
</feature>